<organism evidence="18 19">
    <name type="scientific">Acinetobacter soli</name>
    <dbReference type="NCBI Taxonomy" id="487316"/>
    <lineage>
        <taxon>Bacteria</taxon>
        <taxon>Pseudomonadati</taxon>
        <taxon>Pseudomonadota</taxon>
        <taxon>Gammaproteobacteria</taxon>
        <taxon>Moraxellales</taxon>
        <taxon>Moraxellaceae</taxon>
        <taxon>Acinetobacter</taxon>
    </lineage>
</organism>
<dbReference type="InterPro" id="IPR015797">
    <property type="entry name" value="NUDIX_hydrolase-like_dom_sf"/>
</dbReference>
<comment type="catalytic activity">
    <reaction evidence="11">
        <text>8-oxo-GTP + H2O = 8-oxo-GMP + diphosphate + H(+)</text>
        <dbReference type="Rhea" id="RHEA:67616"/>
        <dbReference type="ChEBI" id="CHEBI:15377"/>
        <dbReference type="ChEBI" id="CHEBI:15378"/>
        <dbReference type="ChEBI" id="CHEBI:33019"/>
        <dbReference type="ChEBI" id="CHEBI:143553"/>
        <dbReference type="ChEBI" id="CHEBI:145694"/>
    </reaction>
</comment>
<protein>
    <recommendedName>
        <fullName evidence="13">8-oxo-dGTP diphosphatase</fullName>
        <ecNumber evidence="12">3.6.1.55</ecNumber>
    </recommendedName>
    <alternativeName>
        <fullName evidence="16">7,8-dihydro-8-oxoguanine-triphosphatase</fullName>
    </alternativeName>
    <alternativeName>
        <fullName evidence="15">Mutator protein MutT</fullName>
    </alternativeName>
    <alternativeName>
        <fullName evidence="14">dGTP pyrophosphohydrolase</fullName>
    </alternativeName>
</protein>
<dbReference type="GO" id="GO:0008413">
    <property type="term" value="F:8-oxo-7,8-dihydroguanosine triphosphate pyrophosphatase activity"/>
    <property type="evidence" value="ECO:0007669"/>
    <property type="project" value="TreeGrafter"/>
</dbReference>
<dbReference type="InterPro" id="IPR029119">
    <property type="entry name" value="MutY_C"/>
</dbReference>
<evidence type="ECO:0000256" key="4">
    <source>
        <dbReference type="ARBA" id="ARBA00022705"/>
    </source>
</evidence>
<evidence type="ECO:0000256" key="10">
    <source>
        <dbReference type="ARBA" id="ARBA00035861"/>
    </source>
</evidence>
<dbReference type="AlphaFoldDB" id="A0A1P8EG54"/>
<evidence type="ECO:0000256" key="11">
    <source>
        <dbReference type="ARBA" id="ARBA00036904"/>
    </source>
</evidence>
<evidence type="ECO:0000256" key="14">
    <source>
        <dbReference type="ARBA" id="ARBA00041592"/>
    </source>
</evidence>
<dbReference type="RefSeq" id="WP_076032283.1">
    <property type="nucleotide sequence ID" value="NZ_CP016896.1"/>
</dbReference>
<dbReference type="PROSITE" id="PS51462">
    <property type="entry name" value="NUDIX"/>
    <property type="match status" value="1"/>
</dbReference>
<keyword evidence="4" id="KW-0235">DNA replication</keyword>
<evidence type="ECO:0000256" key="2">
    <source>
        <dbReference type="ARBA" id="ARBA00005582"/>
    </source>
</evidence>
<gene>
    <name evidence="18" type="ORF">BEN76_03680</name>
</gene>
<keyword evidence="5" id="KW-0479">Metal-binding</keyword>
<evidence type="ECO:0000259" key="17">
    <source>
        <dbReference type="PROSITE" id="PS51462"/>
    </source>
</evidence>
<keyword evidence="8" id="KW-0460">Magnesium</keyword>
<dbReference type="InterPro" id="IPR036206">
    <property type="entry name" value="ThiamineP_synth_sf"/>
</dbReference>
<dbReference type="Proteomes" id="UP000185674">
    <property type="component" value="Chromosome"/>
</dbReference>
<evidence type="ECO:0000256" key="16">
    <source>
        <dbReference type="ARBA" id="ARBA00042798"/>
    </source>
</evidence>
<keyword evidence="9" id="KW-0234">DNA repair</keyword>
<evidence type="ECO:0000256" key="5">
    <source>
        <dbReference type="ARBA" id="ARBA00022723"/>
    </source>
</evidence>
<dbReference type="GO" id="GO:0035539">
    <property type="term" value="F:8-oxo-7,8-dihydrodeoxyguanosine triphosphate pyrophosphatase activity"/>
    <property type="evidence" value="ECO:0007669"/>
    <property type="project" value="UniProtKB-EC"/>
</dbReference>
<dbReference type="GO" id="GO:0046872">
    <property type="term" value="F:metal ion binding"/>
    <property type="evidence" value="ECO:0007669"/>
    <property type="project" value="UniProtKB-KW"/>
</dbReference>
<dbReference type="GO" id="GO:0044716">
    <property type="term" value="F:8-oxo-GDP phosphatase activity"/>
    <property type="evidence" value="ECO:0007669"/>
    <property type="project" value="TreeGrafter"/>
</dbReference>
<dbReference type="eggNOG" id="COG1051">
    <property type="taxonomic scope" value="Bacteria"/>
</dbReference>
<reference evidence="18 19" key="1">
    <citation type="submission" date="2016-08" db="EMBL/GenBank/DDBJ databases">
        <title>Complete genome sequence of Acinetobacter baylyi strain GFJ2.</title>
        <authorList>
            <person name="Tabata M."/>
            <person name="Kuboki S."/>
            <person name="Gibu N."/>
            <person name="Kinouchi Y."/>
            <person name="Vangnai A."/>
            <person name="Kasai D."/>
            <person name="Fukuda M."/>
        </authorList>
    </citation>
    <scope>NUCLEOTIDE SEQUENCE [LARGE SCALE GENOMIC DNA]</scope>
    <source>
        <strain evidence="18 19">GFJ2</strain>
    </source>
</reference>
<evidence type="ECO:0000256" key="15">
    <source>
        <dbReference type="ARBA" id="ARBA00041979"/>
    </source>
</evidence>
<evidence type="ECO:0000256" key="13">
    <source>
        <dbReference type="ARBA" id="ARBA00040794"/>
    </source>
</evidence>
<sequence length="298" mass="34024">MFKPVVDVAIGILLHKNKVLVGWRQASQHQGNKYEFPGGKVETHEQPVDACRREIFEEVGVGLSDWHCFDVIRHEYDDVVVVLHLFSAYVPDTLLDLIQQPWSWYHREELQQLNFPAANHSILARLSWPNIIKISSTEIAPKKEELIYWRPEQTNSSEGVSLQFELDSHHYASYIVNLEHYLQLDPEQQNKIGSIHLKQSQLMQLSKGDLICGRRYIAACHDLVSIQQAHKIGCDAILISPVQATQTHPDQAPLGWERFEHLAQRSHLPVFALGGMHRSMLDLAKKHGAYGIAGIRNI</sequence>
<dbReference type="InterPro" id="IPR047127">
    <property type="entry name" value="MutT-like"/>
</dbReference>
<evidence type="ECO:0000256" key="1">
    <source>
        <dbReference type="ARBA" id="ARBA00001946"/>
    </source>
</evidence>
<dbReference type="SUPFAM" id="SSF51391">
    <property type="entry name" value="Thiamin phosphate synthase"/>
    <property type="match status" value="1"/>
</dbReference>
<dbReference type="CDD" id="cd00564">
    <property type="entry name" value="TMP_TenI"/>
    <property type="match status" value="1"/>
</dbReference>
<evidence type="ECO:0000313" key="18">
    <source>
        <dbReference type="EMBL" id="APV35165.1"/>
    </source>
</evidence>
<evidence type="ECO:0000256" key="3">
    <source>
        <dbReference type="ARBA" id="ARBA00022457"/>
    </source>
</evidence>
<dbReference type="GO" id="GO:0006281">
    <property type="term" value="P:DNA repair"/>
    <property type="evidence" value="ECO:0007669"/>
    <property type="project" value="UniProtKB-KW"/>
</dbReference>
<comment type="cofactor">
    <cofactor evidence="1">
        <name>Mg(2+)</name>
        <dbReference type="ChEBI" id="CHEBI:18420"/>
    </cofactor>
</comment>
<feature type="domain" description="Nudix hydrolase" evidence="17">
    <location>
        <begin position="4"/>
        <end position="130"/>
    </location>
</feature>
<keyword evidence="7 18" id="KW-0378">Hydrolase</keyword>
<evidence type="ECO:0000313" key="19">
    <source>
        <dbReference type="Proteomes" id="UP000185674"/>
    </source>
</evidence>
<dbReference type="PANTHER" id="PTHR47707">
    <property type="entry name" value="8-OXO-DGTP DIPHOSPHATASE"/>
    <property type="match status" value="1"/>
</dbReference>
<name>A0A1P8EG54_9GAMM</name>
<dbReference type="Gene3D" id="3.90.79.10">
    <property type="entry name" value="Nucleoside Triphosphate Pyrophosphohydrolase"/>
    <property type="match status" value="1"/>
</dbReference>
<dbReference type="eggNOG" id="COG0352">
    <property type="taxonomic scope" value="Bacteria"/>
</dbReference>
<evidence type="ECO:0000256" key="7">
    <source>
        <dbReference type="ARBA" id="ARBA00022801"/>
    </source>
</evidence>
<dbReference type="GO" id="GO:0044715">
    <property type="term" value="F:8-oxo-dGDP phosphatase activity"/>
    <property type="evidence" value="ECO:0007669"/>
    <property type="project" value="TreeGrafter"/>
</dbReference>
<dbReference type="STRING" id="487316.BEN76_03680"/>
<dbReference type="PANTHER" id="PTHR47707:SF1">
    <property type="entry name" value="NUDIX HYDROLASE FAMILY PROTEIN"/>
    <property type="match status" value="1"/>
</dbReference>
<dbReference type="InterPro" id="IPR020084">
    <property type="entry name" value="NUDIX_hydrolase_CS"/>
</dbReference>
<dbReference type="PROSITE" id="PS00893">
    <property type="entry name" value="NUDIX_BOX"/>
    <property type="match status" value="1"/>
</dbReference>
<proteinExistence type="inferred from homology"/>
<dbReference type="Pfam" id="PF14815">
    <property type="entry name" value="NUDIX_4"/>
    <property type="match status" value="1"/>
</dbReference>
<dbReference type="InterPro" id="IPR013785">
    <property type="entry name" value="Aldolase_TIM"/>
</dbReference>
<dbReference type="InterPro" id="IPR000086">
    <property type="entry name" value="NUDIX_hydrolase_dom"/>
</dbReference>
<evidence type="ECO:0000256" key="12">
    <source>
        <dbReference type="ARBA" id="ARBA00038905"/>
    </source>
</evidence>
<evidence type="ECO:0000256" key="6">
    <source>
        <dbReference type="ARBA" id="ARBA00022763"/>
    </source>
</evidence>
<dbReference type="InterPro" id="IPR022998">
    <property type="entry name" value="ThiamineP_synth_TenI"/>
</dbReference>
<dbReference type="KEGG" id="asol:BEN76_03680"/>
<dbReference type="GO" id="GO:0006260">
    <property type="term" value="P:DNA replication"/>
    <property type="evidence" value="ECO:0007669"/>
    <property type="project" value="UniProtKB-KW"/>
</dbReference>
<dbReference type="GO" id="GO:0009228">
    <property type="term" value="P:thiamine biosynthetic process"/>
    <property type="evidence" value="ECO:0007669"/>
    <property type="project" value="UniProtKB-KW"/>
</dbReference>
<dbReference type="SUPFAM" id="SSF55811">
    <property type="entry name" value="Nudix"/>
    <property type="match status" value="1"/>
</dbReference>
<comment type="catalytic activity">
    <reaction evidence="10">
        <text>8-oxo-dGTP + H2O = 8-oxo-dGMP + diphosphate + H(+)</text>
        <dbReference type="Rhea" id="RHEA:31575"/>
        <dbReference type="ChEBI" id="CHEBI:15377"/>
        <dbReference type="ChEBI" id="CHEBI:15378"/>
        <dbReference type="ChEBI" id="CHEBI:33019"/>
        <dbReference type="ChEBI" id="CHEBI:63224"/>
        <dbReference type="ChEBI" id="CHEBI:77896"/>
        <dbReference type="EC" id="3.6.1.55"/>
    </reaction>
</comment>
<keyword evidence="3" id="KW-0515">Mutator protein</keyword>
<comment type="similarity">
    <text evidence="2">Belongs to the Nudix hydrolase family.</text>
</comment>
<keyword evidence="6" id="KW-0227">DNA damage</keyword>
<evidence type="ECO:0000256" key="9">
    <source>
        <dbReference type="ARBA" id="ARBA00023204"/>
    </source>
</evidence>
<evidence type="ECO:0000256" key="8">
    <source>
        <dbReference type="ARBA" id="ARBA00022842"/>
    </source>
</evidence>
<dbReference type="Pfam" id="PF02581">
    <property type="entry name" value="TMP-TENI"/>
    <property type="match status" value="1"/>
</dbReference>
<dbReference type="EMBL" id="CP016896">
    <property type="protein sequence ID" value="APV35165.1"/>
    <property type="molecule type" value="Genomic_DNA"/>
</dbReference>
<dbReference type="Gene3D" id="3.20.20.70">
    <property type="entry name" value="Aldolase class I"/>
    <property type="match status" value="1"/>
</dbReference>
<accession>A0A1P8EG54</accession>
<dbReference type="EC" id="3.6.1.55" evidence="12"/>